<keyword evidence="2" id="KW-0472">Membrane</keyword>
<dbReference type="EMBL" id="UOFT01000016">
    <property type="protein sequence ID" value="VAW91854.1"/>
    <property type="molecule type" value="Genomic_DNA"/>
</dbReference>
<sequence length="884" mass="98475">MSKKLKYSIYSLVGILVVSTPVLLYLLDKYGEDYFHVGSELVMQRFGLKQEPGVAKEKVTISEHVPEKIKRGSAYKPFKDIGATLGELGLSNSIQIMRGATIFDANGDGLLDIYFTHSGRPVAKKTDERDVLLDEKVQAKPAVLYINQGNNAQGEPTYKTIQELVANGNDDNVKQELLIENKYRPRESVADNAFAPGRIGHGAISADFNGDGRPDLYVANTQYGFFTQTEKYALRVYPTQNNLGRKSKQASQRVLIRSDMFIETNMDDGLRTTVTFDGVSEPEGRNSLYINMGDKDGDGIPEWKDVTDEAGVGGHYASTGMTVADFDRDGDLDIYVGNFADPDFWGFGTRNNFSGQRNQFYVNQLVETGKFKFIDKALDFKISGLHDEEGIADSMWNPVTKKQMVVSKDEFRGKQVGEKADHTWSTFFADYNHDNWPDLIVANDIANRLRVYENLKGKGFRYVKKFDDDLWNGCWMGGNVADYDGDLKEEFIVSSCGTQAVTVRNSAIFVQDGKEVNIWASFNQNYFTNKSTLNNVMLSYNEKNGLQDITAEVKINHSPYIAPDIVHKNNRVQGYEAFFKTKNIENSLTAIEFTWSVPSFDVDNDGDLDIYMVGALSRGNDNFLGDWSGNPGRMLVNESKPGHFEFTDRTLEYQLLDVTDFDYNHSPPRRPSPGTGWHKRDYIYLSDTDSYAGSGLDASQSSVRDIFRMHEGAANAQAADLNGDGFMDLIVTHLAGYNSISPKARNLKVEFAGRVLAVPAPNKVINPPTNFQEGHTSIYINGGAPAGKKSNWVKIKLFDSSAFNHEGLGSRIIVNGKISRRYKIGGAFGSTSDGFHIGLGDKQLASIDIYWSSGEMTVQQIRLKKTLVNTTVCIGRKKGLISCN</sequence>
<name>A0A3B1ADE3_9ZZZZ</name>
<dbReference type="Pfam" id="PF01839">
    <property type="entry name" value="FG-GAP"/>
    <property type="match status" value="1"/>
</dbReference>
<reference evidence="3" key="1">
    <citation type="submission" date="2018-06" db="EMBL/GenBank/DDBJ databases">
        <authorList>
            <person name="Zhirakovskaya E."/>
        </authorList>
    </citation>
    <scope>NUCLEOTIDE SEQUENCE</scope>
</reference>
<dbReference type="InterPro" id="IPR027039">
    <property type="entry name" value="Crtac1"/>
</dbReference>
<dbReference type="SUPFAM" id="SSF69318">
    <property type="entry name" value="Integrin alpha N-terminal domain"/>
    <property type="match status" value="2"/>
</dbReference>
<keyword evidence="2" id="KW-1133">Transmembrane helix</keyword>
<dbReference type="InterPro" id="IPR028994">
    <property type="entry name" value="Integrin_alpha_N"/>
</dbReference>
<keyword evidence="1" id="KW-0732">Signal</keyword>
<dbReference type="Gene3D" id="2.130.10.130">
    <property type="entry name" value="Integrin alpha, N-terminal"/>
    <property type="match status" value="2"/>
</dbReference>
<dbReference type="AlphaFoldDB" id="A0A3B1ADE3"/>
<dbReference type="PANTHER" id="PTHR16026:SF0">
    <property type="entry name" value="CARTILAGE ACIDIC PROTEIN 1"/>
    <property type="match status" value="1"/>
</dbReference>
<evidence type="ECO:0000256" key="2">
    <source>
        <dbReference type="SAM" id="Phobius"/>
    </source>
</evidence>
<evidence type="ECO:0008006" key="4">
    <source>
        <dbReference type="Google" id="ProtNLM"/>
    </source>
</evidence>
<evidence type="ECO:0000313" key="3">
    <source>
        <dbReference type="EMBL" id="VAW91854.1"/>
    </source>
</evidence>
<accession>A0A3B1ADE3</accession>
<protein>
    <recommendedName>
        <fullName evidence="4">ASPIC/UnbV domain-containing protein</fullName>
    </recommendedName>
</protein>
<proteinExistence type="predicted"/>
<feature type="transmembrane region" description="Helical" evidence="2">
    <location>
        <begin position="7"/>
        <end position="27"/>
    </location>
</feature>
<organism evidence="3">
    <name type="scientific">hydrothermal vent metagenome</name>
    <dbReference type="NCBI Taxonomy" id="652676"/>
    <lineage>
        <taxon>unclassified sequences</taxon>
        <taxon>metagenomes</taxon>
        <taxon>ecological metagenomes</taxon>
    </lineage>
</organism>
<keyword evidence="2" id="KW-0812">Transmembrane</keyword>
<gene>
    <name evidence="3" type="ORF">MNBD_GAMMA23-164</name>
</gene>
<dbReference type="PANTHER" id="PTHR16026">
    <property type="entry name" value="CARTILAGE ACIDIC PROTEIN 1"/>
    <property type="match status" value="1"/>
</dbReference>
<dbReference type="InterPro" id="IPR013517">
    <property type="entry name" value="FG-GAP"/>
</dbReference>
<evidence type="ECO:0000256" key="1">
    <source>
        <dbReference type="ARBA" id="ARBA00022729"/>
    </source>
</evidence>